<dbReference type="InterPro" id="IPR003838">
    <property type="entry name" value="ABC3_permease_C"/>
</dbReference>
<keyword evidence="5 6" id="KW-0472">Membrane</keyword>
<protein>
    <submittedName>
        <fullName evidence="9">FtsX-like permease family protein</fullName>
    </submittedName>
</protein>
<feature type="transmembrane region" description="Helical" evidence="6">
    <location>
        <begin position="433"/>
        <end position="452"/>
    </location>
</feature>
<dbReference type="RefSeq" id="WP_157587780.1">
    <property type="nucleotide sequence ID" value="NZ_WPIN01000009.1"/>
</dbReference>
<dbReference type="Pfam" id="PF12704">
    <property type="entry name" value="MacB_PCD"/>
    <property type="match status" value="2"/>
</dbReference>
<sequence length="800" mass="89393">MLRSYLKIALRNLRSQRGYTLLNVVGLTIGMVGGLLIFLFIRHHLSTDRYHTKFDRIYRIVLDLHLDDGSIEHYPEAPLPMAKTLRTDYPQVEQAAFLSVNRSLTISVKQPGQEAPIRFLEHDNTALAEGELFQIFDYQWLGGDPKTALSAPNSIVLTESWAKRYFGNKNPLGQVIELDHKVNATVTGLVADPTKPTDTNIGLFVSMPTIRQLDPEFNVNEWGQLNSNYRLYCTLKDNAPTTAQRLESTFPALSKKHFGDVAHAYHFHIQPLADVHFDVDRVGGVIRLSLLWSLGLIGLFLVLTACINFVNLATAQAFRRSKEVGVRKTLGSSRAQLAGQFLLETSMIVVMATMLAALVAYLSLPLFSNWVHIQLVFTPDLPMLLFIGLLMVIVVFLAGGYPAFVLSGFSPWASLRGKLTATSVGGYSLRQGLVVLQFIVCQALLVGALVVMRQMQFIRQTDLGFQQDNVVIVNLPLSDKKSWQAFKSELNQYPDIKAVTLQYRPPSAKVMNGGSFKFGSNNEWTTFPARERLADADYLKTYNLQLLAGRNIVEGDSIREYVINETLLHKLGFRNPQDILGKRMQYYLSSVPLPIVGVVKDFHQRSLHEVIGPCFIASFPNMYRQAGIRITGASSTQTLAHIRSVWHRLYPNDVFEYEFLNDQLAKFYETETTISQLVNVFALMAMVICGLGLYGLVAFTVGQRTKEIGIRKVLGASVASIVGLLSKDFLKLVAVAIILASPLAWWAMSTWLQDFAYKIDIAWWVFVLAGLLATGIALLTVSFQSVKAALMNPVKSLRSE</sequence>
<dbReference type="Pfam" id="PF02687">
    <property type="entry name" value="FtsX"/>
    <property type="match status" value="2"/>
</dbReference>
<proteinExistence type="predicted"/>
<evidence type="ECO:0000256" key="4">
    <source>
        <dbReference type="ARBA" id="ARBA00022989"/>
    </source>
</evidence>
<organism evidence="9 10">
    <name type="scientific">Spirosoma arboris</name>
    <dbReference type="NCBI Taxonomy" id="2682092"/>
    <lineage>
        <taxon>Bacteria</taxon>
        <taxon>Pseudomonadati</taxon>
        <taxon>Bacteroidota</taxon>
        <taxon>Cytophagia</taxon>
        <taxon>Cytophagales</taxon>
        <taxon>Cytophagaceae</taxon>
        <taxon>Spirosoma</taxon>
    </lineage>
</organism>
<feature type="transmembrane region" description="Helical" evidence="6">
    <location>
        <begin position="680"/>
        <end position="702"/>
    </location>
</feature>
<evidence type="ECO:0000256" key="2">
    <source>
        <dbReference type="ARBA" id="ARBA00022475"/>
    </source>
</evidence>
<dbReference type="PANTHER" id="PTHR30572">
    <property type="entry name" value="MEMBRANE COMPONENT OF TRANSPORTER-RELATED"/>
    <property type="match status" value="1"/>
</dbReference>
<evidence type="ECO:0000256" key="1">
    <source>
        <dbReference type="ARBA" id="ARBA00004651"/>
    </source>
</evidence>
<evidence type="ECO:0000259" key="7">
    <source>
        <dbReference type="Pfam" id="PF02687"/>
    </source>
</evidence>
<feature type="transmembrane region" description="Helical" evidence="6">
    <location>
        <begin position="290"/>
        <end position="312"/>
    </location>
</feature>
<feature type="transmembrane region" description="Helical" evidence="6">
    <location>
        <begin position="761"/>
        <end position="781"/>
    </location>
</feature>
<feature type="transmembrane region" description="Helical" evidence="6">
    <location>
        <begin position="384"/>
        <end position="412"/>
    </location>
</feature>
<dbReference type="Proteomes" id="UP000436006">
    <property type="component" value="Unassembled WGS sequence"/>
</dbReference>
<dbReference type="PANTHER" id="PTHR30572:SF18">
    <property type="entry name" value="ABC-TYPE MACROLIDE FAMILY EXPORT SYSTEM PERMEASE COMPONENT 2"/>
    <property type="match status" value="1"/>
</dbReference>
<gene>
    <name evidence="9" type="ORF">GO755_23710</name>
</gene>
<dbReference type="EMBL" id="WPIN01000009">
    <property type="protein sequence ID" value="MVM33068.1"/>
    <property type="molecule type" value="Genomic_DNA"/>
</dbReference>
<comment type="subcellular location">
    <subcellularLocation>
        <location evidence="1">Cell membrane</location>
        <topology evidence="1">Multi-pass membrane protein</topology>
    </subcellularLocation>
</comment>
<evidence type="ECO:0000313" key="9">
    <source>
        <dbReference type="EMBL" id="MVM33068.1"/>
    </source>
</evidence>
<reference evidence="9 10" key="1">
    <citation type="submission" date="2019-12" db="EMBL/GenBank/DDBJ databases">
        <title>Spirosoma sp. HMF4905 genome sequencing and assembly.</title>
        <authorList>
            <person name="Kang H."/>
            <person name="Cha I."/>
            <person name="Kim H."/>
            <person name="Joh K."/>
        </authorList>
    </citation>
    <scope>NUCLEOTIDE SEQUENCE [LARGE SCALE GENOMIC DNA]</scope>
    <source>
        <strain evidence="9 10">HMF4905</strain>
    </source>
</reference>
<feature type="domain" description="ABC3 transporter permease C-terminal" evidence="7">
    <location>
        <begin position="679"/>
        <end position="793"/>
    </location>
</feature>
<name>A0A7K1SH79_9BACT</name>
<dbReference type="InterPro" id="IPR025857">
    <property type="entry name" value="MacB_PCD"/>
</dbReference>
<dbReference type="AlphaFoldDB" id="A0A7K1SH79"/>
<comment type="caution">
    <text evidence="9">The sequence shown here is derived from an EMBL/GenBank/DDBJ whole genome shotgun (WGS) entry which is preliminary data.</text>
</comment>
<feature type="transmembrane region" description="Helical" evidence="6">
    <location>
        <begin position="729"/>
        <end position="749"/>
    </location>
</feature>
<dbReference type="InterPro" id="IPR050250">
    <property type="entry name" value="Macrolide_Exporter_MacB"/>
</dbReference>
<evidence type="ECO:0000259" key="8">
    <source>
        <dbReference type="Pfam" id="PF12704"/>
    </source>
</evidence>
<evidence type="ECO:0000256" key="5">
    <source>
        <dbReference type="ARBA" id="ARBA00023136"/>
    </source>
</evidence>
<feature type="domain" description="ABC3 transporter permease C-terminal" evidence="7">
    <location>
        <begin position="296"/>
        <end position="407"/>
    </location>
</feature>
<keyword evidence="2" id="KW-1003">Cell membrane</keyword>
<dbReference type="GO" id="GO:0005886">
    <property type="term" value="C:plasma membrane"/>
    <property type="evidence" value="ECO:0007669"/>
    <property type="project" value="UniProtKB-SubCell"/>
</dbReference>
<keyword evidence="3 6" id="KW-0812">Transmembrane</keyword>
<feature type="domain" description="MacB-like periplasmic core" evidence="8">
    <location>
        <begin position="445"/>
        <end position="616"/>
    </location>
</feature>
<feature type="transmembrane region" description="Helical" evidence="6">
    <location>
        <begin position="21"/>
        <end position="41"/>
    </location>
</feature>
<keyword evidence="10" id="KW-1185">Reference proteome</keyword>
<accession>A0A7K1SH79</accession>
<evidence type="ECO:0000256" key="6">
    <source>
        <dbReference type="SAM" id="Phobius"/>
    </source>
</evidence>
<feature type="transmembrane region" description="Helical" evidence="6">
    <location>
        <begin position="341"/>
        <end position="364"/>
    </location>
</feature>
<evidence type="ECO:0000256" key="3">
    <source>
        <dbReference type="ARBA" id="ARBA00022692"/>
    </source>
</evidence>
<evidence type="ECO:0000313" key="10">
    <source>
        <dbReference type="Proteomes" id="UP000436006"/>
    </source>
</evidence>
<keyword evidence="4 6" id="KW-1133">Transmembrane helix</keyword>
<feature type="domain" description="MacB-like periplasmic core" evidence="8">
    <location>
        <begin position="20"/>
        <end position="239"/>
    </location>
</feature>
<dbReference type="GO" id="GO:0022857">
    <property type="term" value="F:transmembrane transporter activity"/>
    <property type="evidence" value="ECO:0007669"/>
    <property type="project" value="TreeGrafter"/>
</dbReference>